<protein>
    <submittedName>
        <fullName evidence="2">DUF5367 family protein</fullName>
    </submittedName>
</protein>
<feature type="transmembrane region" description="Helical" evidence="1">
    <location>
        <begin position="75"/>
        <end position="92"/>
    </location>
</feature>
<name>A0A7X0VID7_9BACL</name>
<gene>
    <name evidence="2" type="ORF">H7C19_29625</name>
</gene>
<comment type="caution">
    <text evidence="2">The sequence shown here is derived from an EMBL/GenBank/DDBJ whole genome shotgun (WGS) entry which is preliminary data.</text>
</comment>
<keyword evidence="1" id="KW-0472">Membrane</keyword>
<keyword evidence="1" id="KW-1133">Transmembrane helix</keyword>
<feature type="transmembrane region" description="Helical" evidence="1">
    <location>
        <begin position="107"/>
        <end position="127"/>
    </location>
</feature>
<evidence type="ECO:0000313" key="3">
    <source>
        <dbReference type="Proteomes" id="UP000547209"/>
    </source>
</evidence>
<evidence type="ECO:0000256" key="1">
    <source>
        <dbReference type="SAM" id="Phobius"/>
    </source>
</evidence>
<feature type="transmembrane region" description="Helical" evidence="1">
    <location>
        <begin position="7"/>
        <end position="27"/>
    </location>
</feature>
<sequence>MLRQMLILFGLGIAMWAVATLFFVLFGDWLLVAVGEPQFGASLFLLEALTVLVLIGVALIVRLKLFPAPGSATRFGYVGALTGLALDTFVLLNRDSVFRSFDEGQHHAFTIWMTLAYAFCLLVPAVVDRLVRTKREPVRAESEPADDESVEPLV</sequence>
<keyword evidence="3" id="KW-1185">Reference proteome</keyword>
<keyword evidence="1" id="KW-0812">Transmembrane</keyword>
<organism evidence="2 3">
    <name type="scientific">Cohnella nanjingensis</name>
    <dbReference type="NCBI Taxonomy" id="1387779"/>
    <lineage>
        <taxon>Bacteria</taxon>
        <taxon>Bacillati</taxon>
        <taxon>Bacillota</taxon>
        <taxon>Bacilli</taxon>
        <taxon>Bacillales</taxon>
        <taxon>Paenibacillaceae</taxon>
        <taxon>Cohnella</taxon>
    </lineage>
</organism>
<accession>A0A7X0VID7</accession>
<feature type="transmembrane region" description="Helical" evidence="1">
    <location>
        <begin position="39"/>
        <end position="63"/>
    </location>
</feature>
<dbReference type="RefSeq" id="WP_185672703.1">
    <property type="nucleotide sequence ID" value="NZ_JACJVP010000055.1"/>
</dbReference>
<dbReference type="AlphaFoldDB" id="A0A7X0VID7"/>
<dbReference type="Proteomes" id="UP000547209">
    <property type="component" value="Unassembled WGS sequence"/>
</dbReference>
<evidence type="ECO:0000313" key="2">
    <source>
        <dbReference type="EMBL" id="MBB6674846.1"/>
    </source>
</evidence>
<dbReference type="EMBL" id="JACJVP010000055">
    <property type="protein sequence ID" value="MBB6674846.1"/>
    <property type="molecule type" value="Genomic_DNA"/>
</dbReference>
<reference evidence="2 3" key="1">
    <citation type="submission" date="2020-08" db="EMBL/GenBank/DDBJ databases">
        <title>Cohnella phylogeny.</title>
        <authorList>
            <person name="Dunlap C."/>
        </authorList>
    </citation>
    <scope>NUCLEOTIDE SEQUENCE [LARGE SCALE GENOMIC DNA]</scope>
    <source>
        <strain evidence="2 3">DSM 28246</strain>
    </source>
</reference>
<proteinExistence type="predicted"/>